<dbReference type="InterPro" id="IPR020392">
    <property type="entry name" value="Pancreatic_hormone-like_CS"/>
</dbReference>
<dbReference type="GO" id="GO:0005179">
    <property type="term" value="F:hormone activity"/>
    <property type="evidence" value="ECO:0007669"/>
    <property type="project" value="InterPro"/>
</dbReference>
<dbReference type="PROSITE" id="PS00265">
    <property type="entry name" value="PANCREATIC_HORMONE_1"/>
    <property type="match status" value="1"/>
</dbReference>
<evidence type="ECO:0000256" key="4">
    <source>
        <dbReference type="RuleBase" id="RU000656"/>
    </source>
</evidence>
<name>E3CTL4_SCHMD</name>
<reference evidence="5" key="1">
    <citation type="submission" date="2009-12" db="EMBL/GenBank/DDBJ databases">
        <authorList>
            <person name="Collins J."/>
            <person name="Hou X."/>
            <person name="Romanova E.V."/>
            <person name="Miller C.M."/>
            <person name="Lambrus B.G."/>
            <person name="Sweedler J.V."/>
            <person name="Newmark P.A."/>
        </authorList>
    </citation>
    <scope>NUCLEOTIDE SEQUENCE</scope>
</reference>
<dbReference type="AlphaFoldDB" id="E3CTL4"/>
<evidence type="ECO:0000256" key="3">
    <source>
        <dbReference type="ARBA" id="ARBA00022525"/>
    </source>
</evidence>
<dbReference type="GO" id="GO:0007218">
    <property type="term" value="P:neuropeptide signaling pathway"/>
    <property type="evidence" value="ECO:0007669"/>
    <property type="project" value="UniProtKB-KW"/>
</dbReference>
<dbReference type="SMART" id="SM00309">
    <property type="entry name" value="PAH"/>
    <property type="match status" value="1"/>
</dbReference>
<proteinExistence type="evidence at transcript level"/>
<comment type="subcellular location">
    <subcellularLocation>
        <location evidence="1">Secreted</location>
    </subcellularLocation>
</comment>
<dbReference type="EMBL" id="BK007039">
    <property type="protein sequence ID" value="DAA33928.1"/>
    <property type="molecule type" value="mRNA"/>
</dbReference>
<comment type="similarity">
    <text evidence="2 4">Belongs to the NPY family.</text>
</comment>
<accession>E3CTL4</accession>
<protein>
    <submittedName>
        <fullName evidence="5">Neuropeptide Y prohormone-4</fullName>
    </submittedName>
</protein>
<evidence type="ECO:0000313" key="5">
    <source>
        <dbReference type="EMBL" id="DAA33928.1"/>
    </source>
</evidence>
<reference evidence="5" key="2">
    <citation type="journal article" date="2010" name="PLoS Biol.">
        <title>Genome-wide analyses reveal a role for peptide hormones in planarian germline development.</title>
        <authorList>
            <person name="Collins J.J."/>
            <person name="Hou X."/>
            <person name="Romanova E.V."/>
            <person name="Lambrus B.G."/>
            <person name="Miller C.M."/>
            <person name="Saberi A."/>
            <person name="Sweedler J.V."/>
            <person name="Newmark P.A."/>
        </authorList>
    </citation>
    <scope>NUCLEOTIDE SEQUENCE</scope>
</reference>
<organism evidence="5">
    <name type="scientific">Schmidtea mediterranea</name>
    <name type="common">Freshwater planarian flatworm</name>
    <dbReference type="NCBI Taxonomy" id="79327"/>
    <lineage>
        <taxon>Eukaryota</taxon>
        <taxon>Metazoa</taxon>
        <taxon>Spiralia</taxon>
        <taxon>Lophotrochozoa</taxon>
        <taxon>Platyhelminthes</taxon>
        <taxon>Rhabditophora</taxon>
        <taxon>Seriata</taxon>
        <taxon>Tricladida</taxon>
        <taxon>Continenticola</taxon>
        <taxon>Geoplanoidea</taxon>
        <taxon>Dugesiidae</taxon>
        <taxon>Schmidtea</taxon>
    </lineage>
</organism>
<keyword evidence="3" id="KW-0964">Secreted</keyword>
<dbReference type="PROSITE" id="PS50276">
    <property type="entry name" value="PANCREATIC_HORMONE_2"/>
    <property type="match status" value="1"/>
</dbReference>
<sequence length="90" mass="10931">MKFCCAPRLSVLFLAVFIFGISLTAKEVKRKVVYLKSRNHFRSDEDYVSYLRKVQKYIQLYGRPRFGKRQTNWYDMKNYEGNENYDSYTF</sequence>
<keyword evidence="5" id="KW-0527">Neuropeptide</keyword>
<evidence type="ECO:0000256" key="2">
    <source>
        <dbReference type="ARBA" id="ARBA00010022"/>
    </source>
</evidence>
<evidence type="ECO:0000256" key="1">
    <source>
        <dbReference type="ARBA" id="ARBA00004613"/>
    </source>
</evidence>
<dbReference type="InterPro" id="IPR001955">
    <property type="entry name" value="Pancreatic_hormone-like"/>
</dbReference>
<dbReference type="GO" id="GO:0005576">
    <property type="term" value="C:extracellular region"/>
    <property type="evidence" value="ECO:0007669"/>
    <property type="project" value="UniProtKB-SubCell"/>
</dbReference>